<dbReference type="SMART" id="SM01007">
    <property type="entry name" value="Aldolase_II"/>
    <property type="match status" value="1"/>
</dbReference>
<dbReference type="AlphaFoldDB" id="A0A3N1CUZ6"/>
<gene>
    <name evidence="4" type="ORF">EDD29_2648</name>
</gene>
<dbReference type="EMBL" id="RJKE01000001">
    <property type="protein sequence ID" value="ROO85112.1"/>
    <property type="molecule type" value="Genomic_DNA"/>
</dbReference>
<dbReference type="GO" id="GO:0016832">
    <property type="term" value="F:aldehyde-lyase activity"/>
    <property type="evidence" value="ECO:0007669"/>
    <property type="project" value="TreeGrafter"/>
</dbReference>
<feature type="domain" description="Class II aldolase/adducin N-terminal" evidence="3">
    <location>
        <begin position="9"/>
        <end position="185"/>
    </location>
</feature>
<organism evidence="4 5">
    <name type="scientific">Actinocorallia herbida</name>
    <dbReference type="NCBI Taxonomy" id="58109"/>
    <lineage>
        <taxon>Bacteria</taxon>
        <taxon>Bacillati</taxon>
        <taxon>Actinomycetota</taxon>
        <taxon>Actinomycetes</taxon>
        <taxon>Streptosporangiales</taxon>
        <taxon>Thermomonosporaceae</taxon>
        <taxon>Actinocorallia</taxon>
    </lineage>
</organism>
<evidence type="ECO:0000256" key="2">
    <source>
        <dbReference type="ARBA" id="ARBA00023239"/>
    </source>
</evidence>
<protein>
    <submittedName>
        <fullName evidence="4">L-fuculose-phosphate aldolase</fullName>
    </submittedName>
</protein>
<dbReference type="InterPro" id="IPR036409">
    <property type="entry name" value="Aldolase_II/adducin_N_sf"/>
</dbReference>
<evidence type="ECO:0000259" key="3">
    <source>
        <dbReference type="SMART" id="SM01007"/>
    </source>
</evidence>
<dbReference type="PANTHER" id="PTHR22789:SF0">
    <property type="entry name" value="3-OXO-TETRONATE 4-PHOSPHATE DECARBOXYLASE-RELATED"/>
    <property type="match status" value="1"/>
</dbReference>
<dbReference type="RefSeq" id="WP_123664655.1">
    <property type="nucleotide sequence ID" value="NZ_RJKE01000001.1"/>
</dbReference>
<evidence type="ECO:0000256" key="1">
    <source>
        <dbReference type="ARBA" id="ARBA00022723"/>
    </source>
</evidence>
<dbReference type="InterPro" id="IPR050197">
    <property type="entry name" value="Aldolase_class_II_sugar_metab"/>
</dbReference>
<dbReference type="Pfam" id="PF00596">
    <property type="entry name" value="Aldolase_II"/>
    <property type="match status" value="1"/>
</dbReference>
<comment type="caution">
    <text evidence="4">The sequence shown here is derived from an EMBL/GenBank/DDBJ whole genome shotgun (WGS) entry which is preliminary data.</text>
</comment>
<accession>A0A3N1CUZ6</accession>
<reference evidence="4 5" key="1">
    <citation type="submission" date="2018-11" db="EMBL/GenBank/DDBJ databases">
        <title>Sequencing the genomes of 1000 actinobacteria strains.</title>
        <authorList>
            <person name="Klenk H.-P."/>
        </authorList>
    </citation>
    <scope>NUCLEOTIDE SEQUENCE [LARGE SCALE GENOMIC DNA]</scope>
    <source>
        <strain evidence="4 5">DSM 44254</strain>
    </source>
</reference>
<keyword evidence="2" id="KW-0456">Lyase</keyword>
<keyword evidence="1" id="KW-0479">Metal-binding</keyword>
<keyword evidence="5" id="KW-1185">Reference proteome</keyword>
<dbReference type="PANTHER" id="PTHR22789">
    <property type="entry name" value="FUCULOSE PHOSPHATE ALDOLASE"/>
    <property type="match status" value="1"/>
</dbReference>
<dbReference type="GO" id="GO:0046872">
    <property type="term" value="F:metal ion binding"/>
    <property type="evidence" value="ECO:0007669"/>
    <property type="project" value="UniProtKB-KW"/>
</dbReference>
<evidence type="ECO:0000313" key="5">
    <source>
        <dbReference type="Proteomes" id="UP000272400"/>
    </source>
</evidence>
<dbReference type="GO" id="GO:0019323">
    <property type="term" value="P:pentose catabolic process"/>
    <property type="evidence" value="ECO:0007669"/>
    <property type="project" value="TreeGrafter"/>
</dbReference>
<dbReference type="Gene3D" id="3.40.225.10">
    <property type="entry name" value="Class II aldolase/adducin N-terminal domain"/>
    <property type="match status" value="1"/>
</dbReference>
<proteinExistence type="predicted"/>
<dbReference type="Proteomes" id="UP000272400">
    <property type="component" value="Unassembled WGS sequence"/>
</dbReference>
<evidence type="ECO:0000313" key="4">
    <source>
        <dbReference type="EMBL" id="ROO85112.1"/>
    </source>
</evidence>
<dbReference type="GO" id="GO:0005829">
    <property type="term" value="C:cytosol"/>
    <property type="evidence" value="ECO:0007669"/>
    <property type="project" value="TreeGrafter"/>
</dbReference>
<dbReference type="SUPFAM" id="SSF53639">
    <property type="entry name" value="AraD/HMP-PK domain-like"/>
    <property type="match status" value="1"/>
</dbReference>
<name>A0A3N1CUZ6_9ACTN</name>
<sequence>MTARAQARAAVAAASRTLAEEGLLIGTAGNVSLRFTGPTGEEVAVTATGVVLAGTTAEQVTVLGLDGDHLEGDLAPTSEVDLHLGVLRERGGAVVHTHSPAATALSLVLDELPCVHYQQLTIGGSVRIAPFAVFGTRELADSVRAALVGKQAAILANHGTVAVGGDLAKAVENALLLEWAADLYTRAGALGEPRALTEAQQIAVIEAALATGYGTTKAAGR</sequence>
<dbReference type="OrthoDB" id="9786287at2"/>
<dbReference type="InterPro" id="IPR001303">
    <property type="entry name" value="Aldolase_II/adducin_N"/>
</dbReference>